<organism evidence="1 2">
    <name type="scientific">Kosmotoga olearia (strain ATCC BAA-1733 / DSM 21960 / TBF 19.5.1)</name>
    <dbReference type="NCBI Taxonomy" id="521045"/>
    <lineage>
        <taxon>Bacteria</taxon>
        <taxon>Thermotogati</taxon>
        <taxon>Thermotogota</taxon>
        <taxon>Thermotogae</taxon>
        <taxon>Kosmotogales</taxon>
        <taxon>Kosmotogaceae</taxon>
        <taxon>Kosmotoga</taxon>
    </lineage>
</organism>
<dbReference type="InterPro" id="IPR035439">
    <property type="entry name" value="UPF0145_dom_sf"/>
</dbReference>
<dbReference type="AlphaFoldDB" id="C5CE47"/>
<dbReference type="eggNOG" id="COG0393">
    <property type="taxonomic scope" value="Bacteria"/>
</dbReference>
<dbReference type="Proteomes" id="UP000002382">
    <property type="component" value="Chromosome"/>
</dbReference>
<gene>
    <name evidence="1" type="ordered locus">Kole_0432</name>
</gene>
<keyword evidence="2" id="KW-1185">Reference proteome</keyword>
<dbReference type="RefSeq" id="WP_012744942.1">
    <property type="nucleotide sequence ID" value="NC_012785.1"/>
</dbReference>
<dbReference type="KEGG" id="kol:Kole_0432"/>
<dbReference type="SUPFAM" id="SSF117782">
    <property type="entry name" value="YbjQ-like"/>
    <property type="match status" value="1"/>
</dbReference>
<proteinExistence type="predicted"/>
<dbReference type="EMBL" id="CP001634">
    <property type="protein sequence ID" value="ACR79155.1"/>
    <property type="molecule type" value="Genomic_DNA"/>
</dbReference>
<evidence type="ECO:0000313" key="2">
    <source>
        <dbReference type="Proteomes" id="UP000002382"/>
    </source>
</evidence>
<reference evidence="1 2" key="2">
    <citation type="journal article" date="2011" name="J. Bacteriol.">
        <title>Genome Sequence of Kosmotoga olearia Strain TBF 19.5.1, a Thermophilic Bacterium with a Wide Growth Temperature Range, Isolated from the Troll B Oil Platform in the North Sea.</title>
        <authorList>
            <person name="Swithers K.S."/>
            <person name="Dipippo J.L."/>
            <person name="Bruce D.C."/>
            <person name="Detter C."/>
            <person name="Tapia R."/>
            <person name="Han S."/>
            <person name="Goodwin L.A."/>
            <person name="Han J."/>
            <person name="Woyke T."/>
            <person name="Pitluck S."/>
            <person name="Pennacchio L."/>
            <person name="Nolan M."/>
            <person name="Mikhailova N."/>
            <person name="Land M.L."/>
            <person name="Nesbo C.L."/>
            <person name="Gogarten J.P."/>
            <person name="Noll K.M."/>
        </authorList>
    </citation>
    <scope>NUCLEOTIDE SEQUENCE [LARGE SCALE GENOMIC DNA]</scope>
    <source>
        <strain evidence="2">ATCC BAA-1733 / DSM 21960 / TBF 19.5.1</strain>
    </source>
</reference>
<accession>C5CE47</accession>
<sequence>MARTCSSCGKIVPRGEAIKIDGAIYCLECAANLGNKTKNKGWSAEFGVPDVILLSVETIPVEITAYFQAISSEVLVSINPEKFRLYGEKDSPIKVVSLTYDIDTFKLQLMEDLKIQAGIVGANVVLGVKVFYNTISFIDDEKLLIVSMSGTPVLVEDTSFIEHHHRK</sequence>
<name>C5CE47_KOSOT</name>
<dbReference type="Gene3D" id="3.30.110.70">
    <property type="entry name" value="Hypothetical protein apc22750. Chain B"/>
    <property type="match status" value="1"/>
</dbReference>
<dbReference type="HOGENOM" id="CLU_1592433_0_0_0"/>
<reference evidence="1 2" key="1">
    <citation type="submission" date="2009-06" db="EMBL/GenBank/DDBJ databases">
        <title>Complete sequence of Thermotogales bacterium TBF 19.5.1.</title>
        <authorList>
            <consortium name="US DOE Joint Genome Institute"/>
            <person name="Lucas S."/>
            <person name="Copeland A."/>
            <person name="Lapidus A."/>
            <person name="Glavina del Rio T."/>
            <person name="Tice H."/>
            <person name="Bruce D."/>
            <person name="Goodwin L."/>
            <person name="Pitluck S."/>
            <person name="Chertkov O."/>
            <person name="Brettin T."/>
            <person name="Detter J.C."/>
            <person name="Han C."/>
            <person name="Schmutz J."/>
            <person name="Larimer F."/>
            <person name="Land M."/>
            <person name="Hauser L."/>
            <person name="Kyrpides N."/>
            <person name="Ovchinnikova G."/>
            <person name="Noll K."/>
        </authorList>
    </citation>
    <scope>NUCLEOTIDE SEQUENCE [LARGE SCALE GENOMIC DNA]</scope>
    <source>
        <strain evidence="2">ATCC BAA-1733 / DSM 21960 / TBF 19.5.1</strain>
    </source>
</reference>
<evidence type="ECO:0000313" key="1">
    <source>
        <dbReference type="EMBL" id="ACR79155.1"/>
    </source>
</evidence>
<protein>
    <submittedName>
        <fullName evidence="1">Uncharacterized protein</fullName>
    </submittedName>
</protein>
<dbReference type="OrthoDB" id="962301at2"/>